<dbReference type="PROSITE" id="PS50851">
    <property type="entry name" value="CHEW"/>
    <property type="match status" value="1"/>
</dbReference>
<dbReference type="InterPro" id="IPR039315">
    <property type="entry name" value="CheW"/>
</dbReference>
<dbReference type="CDD" id="cd00588">
    <property type="entry name" value="CheW_like"/>
    <property type="match status" value="1"/>
</dbReference>
<dbReference type="PANTHER" id="PTHR22617:SF23">
    <property type="entry name" value="CHEMOTAXIS PROTEIN CHEW"/>
    <property type="match status" value="1"/>
</dbReference>
<accession>A0AAJ1WHY4</accession>
<dbReference type="GO" id="GO:0005829">
    <property type="term" value="C:cytosol"/>
    <property type="evidence" value="ECO:0007669"/>
    <property type="project" value="TreeGrafter"/>
</dbReference>
<dbReference type="AlphaFoldDB" id="A0AAJ1WHY4"/>
<protein>
    <submittedName>
        <fullName evidence="2">Purine-binding chemotaxis protein CheW</fullName>
    </submittedName>
</protein>
<evidence type="ECO:0000259" key="1">
    <source>
        <dbReference type="PROSITE" id="PS50851"/>
    </source>
</evidence>
<evidence type="ECO:0000313" key="3">
    <source>
        <dbReference type="Proteomes" id="UP001237207"/>
    </source>
</evidence>
<keyword evidence="3" id="KW-1185">Reference proteome</keyword>
<dbReference type="SUPFAM" id="SSF50341">
    <property type="entry name" value="CheW-like"/>
    <property type="match status" value="1"/>
</dbReference>
<dbReference type="GO" id="GO:0007165">
    <property type="term" value="P:signal transduction"/>
    <property type="evidence" value="ECO:0007669"/>
    <property type="project" value="InterPro"/>
</dbReference>
<dbReference type="RefSeq" id="WP_307255781.1">
    <property type="nucleotide sequence ID" value="NZ_JAUSUC010000001.1"/>
</dbReference>
<dbReference type="SMART" id="SM00260">
    <property type="entry name" value="CheW"/>
    <property type="match status" value="1"/>
</dbReference>
<dbReference type="Gene3D" id="2.30.30.40">
    <property type="entry name" value="SH3 Domains"/>
    <property type="match status" value="1"/>
</dbReference>
<dbReference type="InterPro" id="IPR036061">
    <property type="entry name" value="CheW-like_dom_sf"/>
</dbReference>
<dbReference type="EMBL" id="JAUSUC010000001">
    <property type="protein sequence ID" value="MDQ0213793.1"/>
    <property type="molecule type" value="Genomic_DNA"/>
</dbReference>
<reference evidence="2" key="1">
    <citation type="submission" date="2023-07" db="EMBL/GenBank/DDBJ databases">
        <title>Genomic Encyclopedia of Type Strains, Phase IV (KMG-IV): sequencing the most valuable type-strain genomes for metagenomic binning, comparative biology and taxonomic classification.</title>
        <authorList>
            <person name="Goeker M."/>
        </authorList>
    </citation>
    <scope>NUCLEOTIDE SEQUENCE</scope>
    <source>
        <strain evidence="2">DSM 23947</strain>
    </source>
</reference>
<sequence>MKDQAVVFFSGQEEYSLPIEHVLSIEKIDSIHPLSHLQGYVKGVVKVRNELIPIIDFEYLLYERELNRLDDGRLIVIRTDSLTFGIFVKEAKEIINIPPGSIKQVGLIAYGKTKYFSSVVHLENRLITMIDPDILVSSLDGIKEIEDYMTNYRSDDGNVE</sequence>
<gene>
    <name evidence="2" type="ORF">J2S13_000187</name>
</gene>
<dbReference type="Gene3D" id="2.40.50.180">
    <property type="entry name" value="CheA-289, Domain 4"/>
    <property type="match status" value="1"/>
</dbReference>
<dbReference type="Proteomes" id="UP001237207">
    <property type="component" value="Unassembled WGS sequence"/>
</dbReference>
<dbReference type="PANTHER" id="PTHR22617">
    <property type="entry name" value="CHEMOTAXIS SENSOR HISTIDINE KINASE-RELATED"/>
    <property type="match status" value="1"/>
</dbReference>
<evidence type="ECO:0000313" key="2">
    <source>
        <dbReference type="EMBL" id="MDQ0213793.1"/>
    </source>
</evidence>
<dbReference type="GO" id="GO:0006935">
    <property type="term" value="P:chemotaxis"/>
    <property type="evidence" value="ECO:0007669"/>
    <property type="project" value="InterPro"/>
</dbReference>
<feature type="domain" description="CheW-like" evidence="1">
    <location>
        <begin position="2"/>
        <end position="141"/>
    </location>
</feature>
<organism evidence="2 3">
    <name type="scientific">Oikeobacillus pervagus</name>
    <dbReference type="NCBI Taxonomy" id="1325931"/>
    <lineage>
        <taxon>Bacteria</taxon>
        <taxon>Bacillati</taxon>
        <taxon>Bacillota</taxon>
        <taxon>Bacilli</taxon>
        <taxon>Bacillales</taxon>
        <taxon>Bacillaceae</taxon>
        <taxon>Oikeobacillus</taxon>
    </lineage>
</organism>
<dbReference type="Pfam" id="PF01584">
    <property type="entry name" value="CheW"/>
    <property type="match status" value="1"/>
</dbReference>
<dbReference type="InterPro" id="IPR002545">
    <property type="entry name" value="CheW-lke_dom"/>
</dbReference>
<name>A0AAJ1WHY4_9BACI</name>
<comment type="caution">
    <text evidence="2">The sequence shown here is derived from an EMBL/GenBank/DDBJ whole genome shotgun (WGS) entry which is preliminary data.</text>
</comment>
<proteinExistence type="predicted"/>